<dbReference type="Proteomes" id="UP001479290">
    <property type="component" value="Unassembled WGS sequence"/>
</dbReference>
<name>A0AAW1ZEJ2_CULAL</name>
<proteinExistence type="predicted"/>
<feature type="non-terminal residue" evidence="1">
    <location>
        <position position="103"/>
    </location>
</feature>
<evidence type="ECO:0000313" key="1">
    <source>
        <dbReference type="EMBL" id="KAK9959307.1"/>
    </source>
</evidence>
<gene>
    <name evidence="1" type="ORF">ABG768_009438</name>
</gene>
<sequence>MCCSTQYVCEFVQKCWSKLLYSPEPSAHICLVGVCGRGRVRPICCQSRIVRQAAPNMAMSCISARLTPAVLTVKVICDQRKLQRRRDRPTAACQSHSLTERKL</sequence>
<accession>A0AAW1ZEJ2</accession>
<reference evidence="1 2" key="1">
    <citation type="submission" date="2024-05" db="EMBL/GenBank/DDBJ databases">
        <title>A high-quality chromosomal-level genome assembly of Topmouth culter (Culter alburnus).</title>
        <authorList>
            <person name="Zhao H."/>
        </authorList>
    </citation>
    <scope>NUCLEOTIDE SEQUENCE [LARGE SCALE GENOMIC DNA]</scope>
    <source>
        <strain evidence="1">CATC2023</strain>
        <tissue evidence="1">Muscle</tissue>
    </source>
</reference>
<keyword evidence="2" id="KW-1185">Reference proteome</keyword>
<dbReference type="AlphaFoldDB" id="A0AAW1ZEJ2"/>
<comment type="caution">
    <text evidence="1">The sequence shown here is derived from an EMBL/GenBank/DDBJ whole genome shotgun (WGS) entry which is preliminary data.</text>
</comment>
<dbReference type="EMBL" id="JAWDJR010000017">
    <property type="protein sequence ID" value="KAK9959307.1"/>
    <property type="molecule type" value="Genomic_DNA"/>
</dbReference>
<evidence type="ECO:0000313" key="2">
    <source>
        <dbReference type="Proteomes" id="UP001479290"/>
    </source>
</evidence>
<protein>
    <submittedName>
        <fullName evidence="1">Uncharacterized protein</fullName>
    </submittedName>
</protein>
<organism evidence="1 2">
    <name type="scientific">Culter alburnus</name>
    <name type="common">Topmouth culter</name>
    <dbReference type="NCBI Taxonomy" id="194366"/>
    <lineage>
        <taxon>Eukaryota</taxon>
        <taxon>Metazoa</taxon>
        <taxon>Chordata</taxon>
        <taxon>Craniata</taxon>
        <taxon>Vertebrata</taxon>
        <taxon>Euteleostomi</taxon>
        <taxon>Actinopterygii</taxon>
        <taxon>Neopterygii</taxon>
        <taxon>Teleostei</taxon>
        <taxon>Ostariophysi</taxon>
        <taxon>Cypriniformes</taxon>
        <taxon>Xenocyprididae</taxon>
        <taxon>Xenocypridinae</taxon>
        <taxon>Culter</taxon>
    </lineage>
</organism>